<sequence>MDRADLLNYARHHFGVQPSYEWAGFRDDCVLKSPTNGRWFAYFGEKERSAIGLTGEGKVSFVDIRYAKEEHSLMAKEGFTAPVQMTGNEWVGVILDLSPDESTVHRLLSRAFTDSLKERRPASEHLIHVPAVHQETVYHDAAIPKPTRPIPFAKPDDQQDRRVLKMQRMYDYTLSPLRGRAKNFFRQGQYMADYEPTGGSYHGSINRFYATYHDLNTFQLKTYFCWRTQVRHHKMQMAPMAFFTIYIYELLNLIGMKSPQESYQQLKWFGQAANDYLSDRITKHLQQWIRDFVIYYQLDSQLVQDEFKDEIADDQALDVLLQPDQHDDHEVTEALRHFGSYHLDHCPLYKQDRAKLEKAVASTWQMLIEDADFDVVKNFIGWHASAVFRPFGDAVFYSPHKITDCDCQIDAQRRFTCHNGRWTYEYYLAVNKRGKRVGNLLHEIDRLLRQYYRLGRKLTPKPLDDQLVKIIKQAIVNADHELKEARRPKIKIDLSNLDQIRADASITRESLLTDEERQLEAADDQPAAKPVMSASAQPVPEDVPASNAAPATPADNDVSGNNDLGLTADESYLLTHLLRGDDWHAYAKQHHWLVSVLADGINDKLFDDIGDTVIEFDDHDQPQLVEDYVEDVKELLSEED</sequence>
<dbReference type="Proteomes" id="UP000051445">
    <property type="component" value="Unassembled WGS sequence"/>
</dbReference>
<feature type="region of interest" description="Disordered" evidence="1">
    <location>
        <begin position="516"/>
        <end position="563"/>
    </location>
</feature>
<evidence type="ECO:0000259" key="2">
    <source>
        <dbReference type="Pfam" id="PF13208"/>
    </source>
</evidence>
<evidence type="ECO:0000313" key="5">
    <source>
        <dbReference type="Proteomes" id="UP000051445"/>
    </source>
</evidence>
<dbReference type="InterPro" id="IPR038056">
    <property type="entry name" value="YjbR-like_sf"/>
</dbReference>
<feature type="domain" description="TerB-C" evidence="3">
    <location>
        <begin position="480"/>
        <end position="633"/>
    </location>
</feature>
<evidence type="ECO:0008006" key="6">
    <source>
        <dbReference type="Google" id="ProtNLM"/>
    </source>
</evidence>
<comment type="caution">
    <text evidence="4">The sequence shown here is derived from an EMBL/GenBank/DDBJ whole genome shotgun (WGS) entry which is preliminary data.</text>
</comment>
<reference evidence="4 5" key="1">
    <citation type="journal article" date="2015" name="Genome Announc.">
        <title>Expanding the biotechnology potential of lactobacilli through comparative genomics of 213 strains and associated genera.</title>
        <authorList>
            <person name="Sun Z."/>
            <person name="Harris H.M."/>
            <person name="McCann A."/>
            <person name="Guo C."/>
            <person name="Argimon S."/>
            <person name="Zhang W."/>
            <person name="Yang X."/>
            <person name="Jeffery I.B."/>
            <person name="Cooney J.C."/>
            <person name="Kagawa T.F."/>
            <person name="Liu W."/>
            <person name="Song Y."/>
            <person name="Salvetti E."/>
            <person name="Wrobel A."/>
            <person name="Rasinkangas P."/>
            <person name="Parkhill J."/>
            <person name="Rea M.C."/>
            <person name="O'Sullivan O."/>
            <person name="Ritari J."/>
            <person name="Douillard F.P."/>
            <person name="Paul Ross R."/>
            <person name="Yang R."/>
            <person name="Briner A.E."/>
            <person name="Felis G.E."/>
            <person name="de Vos W.M."/>
            <person name="Barrangou R."/>
            <person name="Klaenhammer T.R."/>
            <person name="Caufield P.W."/>
            <person name="Cui Y."/>
            <person name="Zhang H."/>
            <person name="O'Toole P.W."/>
        </authorList>
    </citation>
    <scope>NUCLEOTIDE SEQUENCE [LARGE SCALE GENOMIC DNA]</scope>
    <source>
        <strain evidence="4 5">DSM 13145</strain>
    </source>
</reference>
<protein>
    <recommendedName>
        <fullName evidence="6">TerB-C domain-containing protein</fullName>
    </recommendedName>
</protein>
<dbReference type="InterPro" id="IPR025266">
    <property type="entry name" value="TerB_N"/>
</dbReference>
<evidence type="ECO:0000259" key="3">
    <source>
        <dbReference type="Pfam" id="PF15615"/>
    </source>
</evidence>
<dbReference type="Pfam" id="PF15615">
    <property type="entry name" value="TerB_C"/>
    <property type="match status" value="1"/>
</dbReference>
<keyword evidence="5" id="KW-1185">Reference proteome</keyword>
<name>A0A0R1PDI0_9LACO</name>
<organism evidence="4 5">
    <name type="scientific">Limosilactobacillus frumenti DSM 13145</name>
    <dbReference type="NCBI Taxonomy" id="1423746"/>
    <lineage>
        <taxon>Bacteria</taxon>
        <taxon>Bacillati</taxon>
        <taxon>Bacillota</taxon>
        <taxon>Bacilli</taxon>
        <taxon>Lactobacillales</taxon>
        <taxon>Lactobacillaceae</taxon>
        <taxon>Limosilactobacillus</taxon>
    </lineage>
</organism>
<dbReference type="AlphaFoldDB" id="A0A0R1PDI0"/>
<dbReference type="InterPro" id="IPR028932">
    <property type="entry name" value="TerB-C"/>
</dbReference>
<dbReference type="Pfam" id="PF13208">
    <property type="entry name" value="TerB_N"/>
    <property type="match status" value="1"/>
</dbReference>
<dbReference type="SUPFAM" id="SSF142906">
    <property type="entry name" value="YjbR-like"/>
    <property type="match status" value="1"/>
</dbReference>
<dbReference type="OrthoDB" id="2663344at2"/>
<dbReference type="RefSeq" id="WP_057749036.1">
    <property type="nucleotide sequence ID" value="NZ_AZER01000013.1"/>
</dbReference>
<gene>
    <name evidence="4" type="ORF">FD27_GL000279</name>
</gene>
<evidence type="ECO:0000256" key="1">
    <source>
        <dbReference type="SAM" id="MobiDB-lite"/>
    </source>
</evidence>
<dbReference type="STRING" id="1423746.FD27_GL000279"/>
<dbReference type="Gene3D" id="3.90.1150.30">
    <property type="match status" value="1"/>
</dbReference>
<accession>A0A0R1PDI0</accession>
<evidence type="ECO:0000313" key="4">
    <source>
        <dbReference type="EMBL" id="KRL28005.1"/>
    </source>
</evidence>
<proteinExistence type="predicted"/>
<dbReference type="PATRIC" id="fig|1423746.3.peg.286"/>
<dbReference type="EMBL" id="AZER01000013">
    <property type="protein sequence ID" value="KRL28005.1"/>
    <property type="molecule type" value="Genomic_DNA"/>
</dbReference>
<feature type="domain" description="TerB N-terminal" evidence="2">
    <location>
        <begin position="167"/>
        <end position="367"/>
    </location>
</feature>